<evidence type="ECO:0000256" key="3">
    <source>
        <dbReference type="SAM" id="SignalP"/>
    </source>
</evidence>
<protein>
    <submittedName>
        <fullName evidence="4">Uncharacterized protein</fullName>
    </submittedName>
</protein>
<sequence length="388" mass="41485">MHASTSFLTAMALLSGLAAAFPGGAGRVRREAASPTDLWVTVGPDGTPKTVTPVLTTISGTPTVISGAPNDLTATVFTRTSQGDVRTSTGDAPIPTATDKAGAGSFSVCHNKDGVNAPFCQPSANSTLNPGKTYYITWDPTFFSAANTSILVQGDYINSTTGEIETQAFASSKLSAAWAFYALAVDTRLMQGKKSVNISLTIAALAPGASTMTAYTGPTIRIAEPQAYQQEKTKAPTGPALYIGLPTVLGFVVVCLIGTCIWNRKTRKIALGNIMGKGRDGYGVGKSRARRMAGGGRSRREKKEAIQLMSREVPAEQQYHDDFQATRGSEHDWDAHSRNEFEGLPRRDSDALGSLAGTPTEDRHMEFQRPGRGNAFRDELSRQERERS</sequence>
<keyword evidence="3" id="KW-0732">Signal</keyword>
<feature type="region of interest" description="Disordered" evidence="1">
    <location>
        <begin position="282"/>
        <end position="303"/>
    </location>
</feature>
<evidence type="ECO:0000313" key="5">
    <source>
        <dbReference type="Proteomes" id="UP000014074"/>
    </source>
</evidence>
<dbReference type="Proteomes" id="UP000014074">
    <property type="component" value="Unassembled WGS sequence"/>
</dbReference>
<accession>R8BN65</accession>
<dbReference type="Pfam" id="PF14610">
    <property type="entry name" value="Psg1"/>
    <property type="match status" value="1"/>
</dbReference>
<dbReference type="EMBL" id="KB933061">
    <property type="protein sequence ID" value="EOO00735.1"/>
    <property type="molecule type" value="Genomic_DNA"/>
</dbReference>
<evidence type="ECO:0000256" key="2">
    <source>
        <dbReference type="SAM" id="Phobius"/>
    </source>
</evidence>
<gene>
    <name evidence="4" type="ORF">UCRPA7_3754</name>
</gene>
<dbReference type="RefSeq" id="XP_007914435.1">
    <property type="nucleotide sequence ID" value="XM_007916244.1"/>
</dbReference>
<feature type="compositionally biased region" description="Basic and acidic residues" evidence="1">
    <location>
        <begin position="340"/>
        <end position="350"/>
    </location>
</feature>
<evidence type="ECO:0000313" key="4">
    <source>
        <dbReference type="EMBL" id="EOO00735.1"/>
    </source>
</evidence>
<feature type="chain" id="PRO_5004452146" evidence="3">
    <location>
        <begin position="21"/>
        <end position="388"/>
    </location>
</feature>
<keyword evidence="2" id="KW-1133">Transmembrane helix</keyword>
<feature type="compositionally biased region" description="Basic and acidic residues" evidence="1">
    <location>
        <begin position="360"/>
        <end position="388"/>
    </location>
</feature>
<dbReference type="eggNOG" id="ENOG502QVDR">
    <property type="taxonomic scope" value="Eukaryota"/>
</dbReference>
<dbReference type="GeneID" id="19324133"/>
<keyword evidence="2" id="KW-0812">Transmembrane</keyword>
<evidence type="ECO:0000256" key="1">
    <source>
        <dbReference type="SAM" id="MobiDB-lite"/>
    </source>
</evidence>
<proteinExistence type="predicted"/>
<keyword evidence="5" id="KW-1185">Reference proteome</keyword>
<organism evidence="4 5">
    <name type="scientific">Phaeoacremonium minimum (strain UCR-PA7)</name>
    <name type="common">Esca disease fungus</name>
    <name type="synonym">Togninia minima</name>
    <dbReference type="NCBI Taxonomy" id="1286976"/>
    <lineage>
        <taxon>Eukaryota</taxon>
        <taxon>Fungi</taxon>
        <taxon>Dikarya</taxon>
        <taxon>Ascomycota</taxon>
        <taxon>Pezizomycotina</taxon>
        <taxon>Sordariomycetes</taxon>
        <taxon>Sordariomycetidae</taxon>
        <taxon>Togniniales</taxon>
        <taxon>Togniniaceae</taxon>
        <taxon>Phaeoacremonium</taxon>
    </lineage>
</organism>
<dbReference type="AlphaFoldDB" id="R8BN65"/>
<feature type="region of interest" description="Disordered" evidence="1">
    <location>
        <begin position="340"/>
        <end position="388"/>
    </location>
</feature>
<keyword evidence="2" id="KW-0472">Membrane</keyword>
<name>R8BN65_PHAM7</name>
<reference evidence="5" key="1">
    <citation type="journal article" date="2013" name="Genome Announc.">
        <title>Draft genome sequence of the ascomycete Phaeoacremonium aleophilum strain UCR-PA7, a causal agent of the esca disease complex in grapevines.</title>
        <authorList>
            <person name="Blanco-Ulate B."/>
            <person name="Rolshausen P."/>
            <person name="Cantu D."/>
        </authorList>
    </citation>
    <scope>NUCLEOTIDE SEQUENCE [LARGE SCALE GENOMIC DNA]</scope>
    <source>
        <strain evidence="5">UCR-PA7</strain>
    </source>
</reference>
<feature type="signal peptide" evidence="3">
    <location>
        <begin position="1"/>
        <end position="20"/>
    </location>
</feature>
<dbReference type="KEGG" id="tmn:UCRPA7_3754"/>
<dbReference type="InterPro" id="IPR028000">
    <property type="entry name" value="Pma1"/>
</dbReference>
<dbReference type="HOGENOM" id="CLU_038276_0_0_1"/>
<feature type="transmembrane region" description="Helical" evidence="2">
    <location>
        <begin position="240"/>
        <end position="262"/>
    </location>
</feature>
<dbReference type="OrthoDB" id="4084551at2759"/>